<dbReference type="Gene3D" id="3.30.460.10">
    <property type="entry name" value="Beta Polymerase, domain 2"/>
    <property type="match status" value="1"/>
</dbReference>
<organism evidence="3 4">
    <name type="scientific">Psychrilyobacter piezotolerans</name>
    <dbReference type="NCBI Taxonomy" id="2293438"/>
    <lineage>
        <taxon>Bacteria</taxon>
        <taxon>Fusobacteriati</taxon>
        <taxon>Fusobacteriota</taxon>
        <taxon>Fusobacteriia</taxon>
        <taxon>Fusobacteriales</taxon>
        <taxon>Fusobacteriaceae</taxon>
        <taxon>Psychrilyobacter</taxon>
    </lineage>
</organism>
<dbReference type="EMBL" id="QUAJ01000004">
    <property type="protein sequence ID" value="REI42399.1"/>
    <property type="molecule type" value="Genomic_DNA"/>
</dbReference>
<evidence type="ECO:0000256" key="1">
    <source>
        <dbReference type="SAM" id="Coils"/>
    </source>
</evidence>
<proteinExistence type="predicted"/>
<sequence>MGGVMLDKEQFLKKYHIKEDQFNQINLPWEDLNHIYIDYESSKNNIETILDNIVKELRQCKNIHSIRARVKDSEHLIEKIIRKKIQTPEWRISIENYKNEITDIIGVRVICLFKKNMQEINKYIQKLEYESTGKIEVNIRKGDDERPYSNIGVIKVRKTGYRSIHYNYKVQDIRGKKIICEIQLRTIFEEAWGEIDHTIRYPYLQDDPHLNDYFKVLNRLSGLADEMTNFSEDLVKLITKAKKSEEAVELNGELRRLKKELAKKDEKISKYEKELKMNRDRKRKVQSITLEPSVATLSATEQISLSPSRSVLEDSITSTLGHSISGSVGASLANSTRSALVDSVRSSLGHSISGSVGASLANSTRSALVDSVRSSLGHSISGSVGASLANSVKSSAAICSKCNTVNFRPNHVCSKCGNLL</sequence>
<dbReference type="SUPFAM" id="SSF81301">
    <property type="entry name" value="Nucleotidyltransferase"/>
    <property type="match status" value="1"/>
</dbReference>
<dbReference type="Pfam" id="PF04607">
    <property type="entry name" value="RelA_SpoT"/>
    <property type="match status" value="1"/>
</dbReference>
<feature type="coiled-coil region" evidence="1">
    <location>
        <begin position="240"/>
        <end position="281"/>
    </location>
</feature>
<dbReference type="InterPro" id="IPR007685">
    <property type="entry name" value="RelA_SpoT"/>
</dbReference>
<evidence type="ECO:0000259" key="2">
    <source>
        <dbReference type="SMART" id="SM00954"/>
    </source>
</evidence>
<dbReference type="PANTHER" id="PTHR41773:SF1">
    <property type="entry name" value="RELA_SPOT DOMAIN-CONTAINING PROTEIN"/>
    <property type="match status" value="1"/>
</dbReference>
<dbReference type="PANTHER" id="PTHR41773">
    <property type="entry name" value="GTP PYROPHOSPHATASE-RELATED"/>
    <property type="match status" value="1"/>
</dbReference>
<comment type="caution">
    <text evidence="3">The sequence shown here is derived from an EMBL/GenBank/DDBJ whole genome shotgun (WGS) entry which is preliminary data.</text>
</comment>
<evidence type="ECO:0000313" key="3">
    <source>
        <dbReference type="EMBL" id="REI42399.1"/>
    </source>
</evidence>
<keyword evidence="4" id="KW-1185">Reference proteome</keyword>
<reference evidence="3 4" key="1">
    <citation type="submission" date="2018-08" db="EMBL/GenBank/DDBJ databases">
        <title>Draft genome sequence of Psychrilyobacter sp. strain SD5 isolated from Black Sea water.</title>
        <authorList>
            <person name="Yadav S."/>
            <person name="Villanueva L."/>
            <person name="Damste J.S.S."/>
        </authorList>
    </citation>
    <scope>NUCLEOTIDE SEQUENCE [LARGE SCALE GENOMIC DNA]</scope>
    <source>
        <strain evidence="3 4">SD5</strain>
    </source>
</reference>
<dbReference type="InterPro" id="IPR043519">
    <property type="entry name" value="NT_sf"/>
</dbReference>
<feature type="domain" description="RelA/SpoT" evidence="2">
    <location>
        <begin position="68"/>
        <end position="207"/>
    </location>
</feature>
<gene>
    <name evidence="3" type="ORF">DYH56_03335</name>
</gene>
<evidence type="ECO:0000313" key="4">
    <source>
        <dbReference type="Proteomes" id="UP000263486"/>
    </source>
</evidence>
<dbReference type="SMART" id="SM00954">
    <property type="entry name" value="RelA_SpoT"/>
    <property type="match status" value="1"/>
</dbReference>
<keyword evidence="1" id="KW-0175">Coiled coil</keyword>
<protein>
    <recommendedName>
        <fullName evidence="2">RelA/SpoT domain-containing protein</fullName>
    </recommendedName>
</protein>
<name>A0ABX9KJU0_9FUSO</name>
<dbReference type="Proteomes" id="UP000263486">
    <property type="component" value="Unassembled WGS sequence"/>
</dbReference>
<accession>A0ABX9KJU0</accession>
<dbReference type="CDD" id="cd05399">
    <property type="entry name" value="NT_Rel-Spo_like"/>
    <property type="match status" value="1"/>
</dbReference>